<dbReference type="PROSITE" id="PS01148">
    <property type="entry name" value="UPF0033"/>
    <property type="match status" value="1"/>
</dbReference>
<comment type="similarity">
    <text evidence="1">Belongs to the sulfur carrier protein TusA family.</text>
</comment>
<dbReference type="InterPro" id="IPR003787">
    <property type="entry name" value="Sulphur_relay_DsrE/F-like"/>
</dbReference>
<gene>
    <name evidence="3" type="ORF">C7382_10591</name>
</gene>
<dbReference type="InterPro" id="IPR001455">
    <property type="entry name" value="TusA-like"/>
</dbReference>
<name>A0A2U1FJ59_9PORP</name>
<reference evidence="3 4" key="1">
    <citation type="submission" date="2018-04" db="EMBL/GenBank/DDBJ databases">
        <title>Genomic Encyclopedia of Type Strains, Phase IV (KMG-IV): sequencing the most valuable type-strain genomes for metagenomic binning, comparative biology and taxonomic classification.</title>
        <authorList>
            <person name="Goeker M."/>
        </authorList>
    </citation>
    <scope>NUCLEOTIDE SEQUENCE [LARGE SCALE GENOMIC DNA]</scope>
    <source>
        <strain evidence="3 4">DSM 28520</strain>
    </source>
</reference>
<dbReference type="Pfam" id="PF01206">
    <property type="entry name" value="TusA"/>
    <property type="match status" value="1"/>
</dbReference>
<dbReference type="Gene3D" id="3.30.110.40">
    <property type="entry name" value="TusA-like domain"/>
    <property type="match status" value="1"/>
</dbReference>
<dbReference type="InterPro" id="IPR027396">
    <property type="entry name" value="DsrEFH-like"/>
</dbReference>
<dbReference type="InterPro" id="IPR019870">
    <property type="entry name" value="Se_metab_YedF"/>
</dbReference>
<dbReference type="OrthoDB" id="9801500at2"/>
<evidence type="ECO:0000259" key="2">
    <source>
        <dbReference type="PROSITE" id="PS01148"/>
    </source>
</evidence>
<dbReference type="InterPro" id="IPR036868">
    <property type="entry name" value="TusA-like_sf"/>
</dbReference>
<dbReference type="AlphaFoldDB" id="A0A2U1FJ59"/>
<feature type="domain" description="UPF0033" evidence="2">
    <location>
        <begin position="4"/>
        <end position="28"/>
    </location>
</feature>
<comment type="caution">
    <text evidence="3">The sequence shown here is derived from an EMBL/GenBank/DDBJ whole genome shotgun (WGS) entry which is preliminary data.</text>
</comment>
<proteinExistence type="inferred from homology"/>
<dbReference type="PANTHER" id="PTHR33279:SF6">
    <property type="entry name" value="SULFUR CARRIER PROTEIN YEDF-RELATED"/>
    <property type="match status" value="1"/>
</dbReference>
<protein>
    <submittedName>
        <fullName evidence="3">Selenium metabolism protein YedF</fullName>
    </submittedName>
</protein>
<dbReference type="PANTHER" id="PTHR33279">
    <property type="entry name" value="SULFUR CARRIER PROTEIN YEDF-RELATED"/>
    <property type="match status" value="1"/>
</dbReference>
<dbReference type="SUPFAM" id="SSF64307">
    <property type="entry name" value="SirA-like"/>
    <property type="match status" value="1"/>
</dbReference>
<sequence>MKVIDTRGKLCPLPLIMLKKAVDGTPVGEEIAVMTDNETAKGNLRDYIRELGATATEQEEDGYTTLTFRVAMHIEEPVPATCPTVTAPATAKGDYVIVARSNKMGRGEDELGTILMRAFVNAIGELDRFPSHIILYNSGVLLAVEGTDTADTLAVLNEQHGIPIIVCGTCADYFEIKERLRVGTISNMYRIMQLQAEAGHVLYP</sequence>
<evidence type="ECO:0000313" key="4">
    <source>
        <dbReference type="Proteomes" id="UP000245462"/>
    </source>
</evidence>
<organism evidence="3 4">
    <name type="scientific">Porphyromonas loveana</name>
    <dbReference type="NCBI Taxonomy" id="1884669"/>
    <lineage>
        <taxon>Bacteria</taxon>
        <taxon>Pseudomonadati</taxon>
        <taxon>Bacteroidota</taxon>
        <taxon>Bacteroidia</taxon>
        <taxon>Bacteroidales</taxon>
        <taxon>Porphyromonadaceae</taxon>
        <taxon>Porphyromonas</taxon>
    </lineage>
</organism>
<dbReference type="CDD" id="cd00291">
    <property type="entry name" value="SirA_YedF_YeeD"/>
    <property type="match status" value="1"/>
</dbReference>
<dbReference type="RefSeq" id="WP_116679011.1">
    <property type="nucleotide sequence ID" value="NZ_JBHACE010000032.1"/>
</dbReference>
<dbReference type="Proteomes" id="UP000245462">
    <property type="component" value="Unassembled WGS sequence"/>
</dbReference>
<dbReference type="GeneID" id="94550459"/>
<evidence type="ECO:0000256" key="1">
    <source>
        <dbReference type="ARBA" id="ARBA00008984"/>
    </source>
</evidence>
<accession>A0A2U1FJ59</accession>
<evidence type="ECO:0000313" key="3">
    <source>
        <dbReference type="EMBL" id="PVZ12204.1"/>
    </source>
</evidence>
<dbReference type="EMBL" id="QEKY01000005">
    <property type="protein sequence ID" value="PVZ12204.1"/>
    <property type="molecule type" value="Genomic_DNA"/>
</dbReference>
<dbReference type="Pfam" id="PF02635">
    <property type="entry name" value="DsrE"/>
    <property type="match status" value="1"/>
</dbReference>
<dbReference type="SUPFAM" id="SSF75169">
    <property type="entry name" value="DsrEFH-like"/>
    <property type="match status" value="1"/>
</dbReference>
<keyword evidence="4" id="KW-1185">Reference proteome</keyword>
<dbReference type="NCBIfam" id="TIGR03527">
    <property type="entry name" value="selenium_YedF"/>
    <property type="match status" value="1"/>
</dbReference>